<comment type="caution">
    <text evidence="11">The sequence shown here is derived from an EMBL/GenBank/DDBJ whole genome shotgun (WGS) entry which is preliminary data.</text>
</comment>
<evidence type="ECO:0000256" key="7">
    <source>
        <dbReference type="ARBA" id="ARBA00023158"/>
    </source>
</evidence>
<keyword evidence="12" id="KW-1185">Reference proteome</keyword>
<feature type="coiled-coil region" evidence="9">
    <location>
        <begin position="189"/>
        <end position="216"/>
    </location>
</feature>
<evidence type="ECO:0000256" key="1">
    <source>
        <dbReference type="ARBA" id="ARBA00004123"/>
    </source>
</evidence>
<dbReference type="Pfam" id="PF13017">
    <property type="entry name" value="Maelstrom"/>
    <property type="match status" value="1"/>
</dbReference>
<dbReference type="GO" id="GO:0043565">
    <property type="term" value="F:sequence-specific DNA binding"/>
    <property type="evidence" value="ECO:0007669"/>
    <property type="project" value="TreeGrafter"/>
</dbReference>
<keyword evidence="5" id="KW-0221">Differentiation</keyword>
<evidence type="ECO:0000313" key="12">
    <source>
        <dbReference type="Proteomes" id="UP000094527"/>
    </source>
</evidence>
<evidence type="ECO:0000313" key="11">
    <source>
        <dbReference type="EMBL" id="ODM98871.1"/>
    </source>
</evidence>
<keyword evidence="8" id="KW-0539">Nucleus</keyword>
<evidence type="ECO:0000256" key="5">
    <source>
        <dbReference type="ARBA" id="ARBA00022782"/>
    </source>
</evidence>
<dbReference type="GO" id="GO:0005634">
    <property type="term" value="C:nucleus"/>
    <property type="evidence" value="ECO:0007669"/>
    <property type="project" value="UniProtKB-SubCell"/>
</dbReference>
<evidence type="ECO:0000256" key="4">
    <source>
        <dbReference type="ARBA" id="ARBA00022490"/>
    </source>
</evidence>
<evidence type="ECO:0000256" key="9">
    <source>
        <dbReference type="SAM" id="Coils"/>
    </source>
</evidence>
<evidence type="ECO:0000256" key="6">
    <source>
        <dbReference type="ARBA" id="ARBA00023125"/>
    </source>
</evidence>
<evidence type="ECO:0000256" key="2">
    <source>
        <dbReference type="ARBA" id="ARBA00004496"/>
    </source>
</evidence>
<dbReference type="GO" id="GO:0007283">
    <property type="term" value="P:spermatogenesis"/>
    <property type="evidence" value="ECO:0007669"/>
    <property type="project" value="TreeGrafter"/>
</dbReference>
<dbReference type="GO" id="GO:0007140">
    <property type="term" value="P:male meiotic nuclear division"/>
    <property type="evidence" value="ECO:0007669"/>
    <property type="project" value="TreeGrafter"/>
</dbReference>
<protein>
    <submittedName>
        <fullName evidence="11">Protein maelstrom 1</fullName>
    </submittedName>
</protein>
<comment type="subcellular location">
    <subcellularLocation>
        <location evidence="2">Cytoplasm</location>
    </subcellularLocation>
    <subcellularLocation>
        <location evidence="1">Nucleus</location>
    </subcellularLocation>
</comment>
<proteinExistence type="inferred from homology"/>
<dbReference type="STRING" id="48709.A0A1D2N0Y9"/>
<dbReference type="InterPro" id="IPR039259">
    <property type="entry name" value="Protein_maelstrom"/>
</dbReference>
<gene>
    <name evidence="11" type="ORF">Ocin01_07810</name>
</gene>
<keyword evidence="6" id="KW-0238">DNA-binding</keyword>
<evidence type="ECO:0000256" key="3">
    <source>
        <dbReference type="ARBA" id="ARBA00007057"/>
    </source>
</evidence>
<sequence>MNRPGSVQNTFGEVLLPTVDAINQEYKRYMEQIESVKDYLRQCDLKFQPEEAKKKRFMVLTMTPYCKQSWNELVPAEFSVAVFSVDQGIIKGLVGFIEPKIPFGERGEVTLNCERSALPFPGNFEELGVHSIPRSEVLSRIEDVADRYGCLMDEEILIFAMKAEIAVITNCIRWLEKNCPTGKWRKYRIVSFEMLLMALSQLAENAEENVAVIRHEGGAGRFLYQNRYEYNLQLGCAWHRRGENVSKIPSCAFNITLRRVYNALFYLCRLYGTDLKPKTHRPATEETEVVNQRMKRVVITEKPNSGKRQEKFTVKTRGVSTITKYRAANPVAGGLFSKKR</sequence>
<dbReference type="GO" id="GO:0060964">
    <property type="term" value="P:regulation of miRNA-mediated gene silencing"/>
    <property type="evidence" value="ECO:0007669"/>
    <property type="project" value="InterPro"/>
</dbReference>
<dbReference type="AlphaFoldDB" id="A0A1D2N0Y9"/>
<dbReference type="EMBL" id="LJIJ01000315">
    <property type="protein sequence ID" value="ODM98871.1"/>
    <property type="molecule type" value="Genomic_DNA"/>
</dbReference>
<keyword evidence="9" id="KW-0175">Coiled coil</keyword>
<reference evidence="11 12" key="1">
    <citation type="journal article" date="2016" name="Genome Biol. Evol.">
        <title>Gene Family Evolution Reflects Adaptation to Soil Environmental Stressors in the Genome of the Collembolan Orchesella cincta.</title>
        <authorList>
            <person name="Faddeeva-Vakhrusheva A."/>
            <person name="Derks M.F."/>
            <person name="Anvar S.Y."/>
            <person name="Agamennone V."/>
            <person name="Suring W."/>
            <person name="Smit S."/>
            <person name="van Straalen N.M."/>
            <person name="Roelofs D."/>
        </authorList>
    </citation>
    <scope>NUCLEOTIDE SEQUENCE [LARGE SCALE GENOMIC DNA]</scope>
    <source>
        <tissue evidence="11">Mixed pool</tissue>
    </source>
</reference>
<name>A0A1D2N0Y9_ORCCI</name>
<organism evidence="11 12">
    <name type="scientific">Orchesella cincta</name>
    <name type="common">Springtail</name>
    <name type="synonym">Podura cincta</name>
    <dbReference type="NCBI Taxonomy" id="48709"/>
    <lineage>
        <taxon>Eukaryota</taxon>
        <taxon>Metazoa</taxon>
        <taxon>Ecdysozoa</taxon>
        <taxon>Arthropoda</taxon>
        <taxon>Hexapoda</taxon>
        <taxon>Collembola</taxon>
        <taxon>Entomobryomorpha</taxon>
        <taxon>Entomobryoidea</taxon>
        <taxon>Orchesellidae</taxon>
        <taxon>Orchesellinae</taxon>
        <taxon>Orchesella</taxon>
    </lineage>
</organism>
<dbReference type="GO" id="GO:0030154">
    <property type="term" value="P:cell differentiation"/>
    <property type="evidence" value="ECO:0007669"/>
    <property type="project" value="UniProtKB-KW"/>
</dbReference>
<comment type="similarity">
    <text evidence="3">Belongs to the maelstrom family.</text>
</comment>
<dbReference type="InterPro" id="IPR024970">
    <property type="entry name" value="Maelstrom"/>
</dbReference>
<keyword evidence="7" id="KW-0943">RNA-mediated gene silencing</keyword>
<keyword evidence="4" id="KW-0963">Cytoplasm</keyword>
<dbReference type="GO" id="GO:0045892">
    <property type="term" value="P:negative regulation of DNA-templated transcription"/>
    <property type="evidence" value="ECO:0007669"/>
    <property type="project" value="TreeGrafter"/>
</dbReference>
<evidence type="ECO:0000256" key="8">
    <source>
        <dbReference type="ARBA" id="ARBA00023242"/>
    </source>
</evidence>
<dbReference type="Proteomes" id="UP000094527">
    <property type="component" value="Unassembled WGS sequence"/>
</dbReference>
<evidence type="ECO:0000259" key="10">
    <source>
        <dbReference type="Pfam" id="PF13017"/>
    </source>
</evidence>
<dbReference type="GO" id="GO:0034587">
    <property type="term" value="P:piRNA processing"/>
    <property type="evidence" value="ECO:0007669"/>
    <property type="project" value="TreeGrafter"/>
</dbReference>
<dbReference type="PANTHER" id="PTHR21358:SF4">
    <property type="entry name" value="PROTEIN MAELSTROM HOMOLOG"/>
    <property type="match status" value="1"/>
</dbReference>
<dbReference type="PANTHER" id="PTHR21358">
    <property type="entry name" value="PROTEIN MAELSTROM HOMOLOG"/>
    <property type="match status" value="1"/>
</dbReference>
<feature type="domain" description="Maelstrom" evidence="10">
    <location>
        <begin position="72"/>
        <end position="286"/>
    </location>
</feature>
<dbReference type="GO" id="GO:0043186">
    <property type="term" value="C:P granule"/>
    <property type="evidence" value="ECO:0007669"/>
    <property type="project" value="TreeGrafter"/>
</dbReference>
<accession>A0A1D2N0Y9</accession>
<dbReference type="OrthoDB" id="24555at2759"/>